<organism evidence="1 2">
    <name type="scientific">Trichinella britovi</name>
    <name type="common">Parasitic roundworm</name>
    <dbReference type="NCBI Taxonomy" id="45882"/>
    <lineage>
        <taxon>Eukaryota</taxon>
        <taxon>Metazoa</taxon>
        <taxon>Ecdysozoa</taxon>
        <taxon>Nematoda</taxon>
        <taxon>Enoplea</taxon>
        <taxon>Dorylaimia</taxon>
        <taxon>Trichinellida</taxon>
        <taxon>Trichinellidae</taxon>
        <taxon>Trichinella</taxon>
    </lineage>
</organism>
<evidence type="ECO:0000313" key="1">
    <source>
        <dbReference type="EMBL" id="KRY56894.1"/>
    </source>
</evidence>
<keyword evidence="2" id="KW-1185">Reference proteome</keyword>
<dbReference type="EMBL" id="JYDI01000038">
    <property type="protein sequence ID" value="KRY56894.1"/>
    <property type="molecule type" value="Genomic_DNA"/>
</dbReference>
<comment type="caution">
    <text evidence="1">The sequence shown here is derived from an EMBL/GenBank/DDBJ whole genome shotgun (WGS) entry which is preliminary data.</text>
</comment>
<sequence>MFPKLFFQIPLYKKALQKTYVHAKVHSWLAVTYPLQKLISTNSTTFDNHKKDNYFRIGLSYILTEFVISFAFFDEQNAPLCQ</sequence>
<reference evidence="1 2" key="1">
    <citation type="submission" date="2015-01" db="EMBL/GenBank/DDBJ databases">
        <title>Evolution of Trichinella species and genotypes.</title>
        <authorList>
            <person name="Korhonen P.K."/>
            <person name="Edoardo P."/>
            <person name="Giuseppe L.R."/>
            <person name="Gasser R.B."/>
        </authorList>
    </citation>
    <scope>NUCLEOTIDE SEQUENCE [LARGE SCALE GENOMIC DNA]</scope>
    <source>
        <strain evidence="1">ISS120</strain>
    </source>
</reference>
<protein>
    <submittedName>
        <fullName evidence="1">Uncharacterized protein</fullName>
    </submittedName>
</protein>
<accession>A0A0V1D5Y1</accession>
<dbReference type="AlphaFoldDB" id="A0A0V1D5Y1"/>
<name>A0A0V1D5Y1_TRIBR</name>
<evidence type="ECO:0000313" key="2">
    <source>
        <dbReference type="Proteomes" id="UP000054653"/>
    </source>
</evidence>
<dbReference type="Proteomes" id="UP000054653">
    <property type="component" value="Unassembled WGS sequence"/>
</dbReference>
<proteinExistence type="predicted"/>
<gene>
    <name evidence="1" type="ORF">T03_7245</name>
</gene>